<dbReference type="GO" id="GO:0045259">
    <property type="term" value="C:proton-transporting ATP synthase complex"/>
    <property type="evidence" value="ECO:0007669"/>
    <property type="project" value="UniProtKB-KW"/>
</dbReference>
<keyword evidence="6" id="KW-0138">CF(0)</keyword>
<dbReference type="InterPro" id="IPR036291">
    <property type="entry name" value="NAD(P)-bd_dom_sf"/>
</dbReference>
<reference evidence="14" key="1">
    <citation type="submission" date="2023-04" db="EMBL/GenBank/DDBJ databases">
        <title>Black Yeasts Isolated from many extreme environments.</title>
        <authorList>
            <person name="Coleine C."/>
            <person name="Stajich J.E."/>
            <person name="Selbmann L."/>
        </authorList>
    </citation>
    <scope>NUCLEOTIDE SEQUENCE</scope>
    <source>
        <strain evidence="14">CCFEE 5312</strain>
    </source>
</reference>
<evidence type="ECO:0000256" key="5">
    <source>
        <dbReference type="ARBA" id="ARBA00022448"/>
    </source>
</evidence>
<dbReference type="Proteomes" id="UP001271007">
    <property type="component" value="Unassembled WGS sequence"/>
</dbReference>
<evidence type="ECO:0000256" key="11">
    <source>
        <dbReference type="ARBA" id="ARBA00023128"/>
    </source>
</evidence>
<dbReference type="SUPFAM" id="SSF51735">
    <property type="entry name" value="NAD(P)-binding Rossmann-fold domains"/>
    <property type="match status" value="1"/>
</dbReference>
<sequence length="612" mass="67173">MASRLARSAIGAARARPTLPIRSAAPAVSAFTTSSARLDNTPAKKPEDTANSILNALPGNSIASKTAILSAGAGVSIAAISNELYVVNEESIVALSLLTIYWAVYNYAGPMYREWAQGQSEKMKNILNAARDDHTSAVKARINSVKDLGGVIEITKDLFAVSKETAQLEAQAYELEQKTAVTAEAKAVLDSWVRYEGQVKARQQRELAESVIAKIEKELENPKVLDQILKQSVADVETVLRTLRLTSCPRITTTAFRTTRNQSTMSNVVRAAQTTLSQNLGGIAEKFTPTGAAFSLENDVPDQSGKVALITGGSEGIGYGCTWTLLSKNISKVFILSLNEQTAKNCKQTIQEDMDEDMVNRITWIQCDMGDWKRVVEVANQISKETDRLDIVINNAARGIMTYELTDYGVDRHFAVNHVGHVILTSHLLPLLKKTAEQGNKVRISNQASNAHEMTPKDTKFASLDELNRDIGPMPQYGRAKLTSILYSRYLARHLTKEYPNILANATHPGVVETKMSKDDIHEPYPIMGYAMSKGMAPFKKDQFQGCVPSMYCATATEKSGEYICPPADVESGSEFSQDEQLGEQLMKLTREIVKEKFGAESVDKGCPLKDY</sequence>
<comment type="caution">
    <text evidence="14">The sequence shown here is derived from an EMBL/GenBank/DDBJ whole genome shotgun (WGS) entry which is preliminary data.</text>
</comment>
<comment type="similarity">
    <text evidence="3">Belongs to the eukaryotic ATPase B chain family.</text>
</comment>
<protein>
    <recommendedName>
        <fullName evidence="4">ATP synthase subunit 4, mitochondrial</fullName>
    </recommendedName>
</protein>
<dbReference type="AlphaFoldDB" id="A0AAJ0G8L7"/>
<dbReference type="GO" id="GO:0016491">
    <property type="term" value="F:oxidoreductase activity"/>
    <property type="evidence" value="ECO:0007669"/>
    <property type="project" value="UniProtKB-KW"/>
</dbReference>
<keyword evidence="5" id="KW-0813">Transport</keyword>
<dbReference type="EMBL" id="JAWDJX010000016">
    <property type="protein sequence ID" value="KAK3053430.1"/>
    <property type="molecule type" value="Genomic_DNA"/>
</dbReference>
<evidence type="ECO:0000256" key="8">
    <source>
        <dbReference type="ARBA" id="ARBA00022792"/>
    </source>
</evidence>
<evidence type="ECO:0000256" key="7">
    <source>
        <dbReference type="ARBA" id="ARBA00022781"/>
    </source>
</evidence>
<organism evidence="14 15">
    <name type="scientific">Extremus antarcticus</name>
    <dbReference type="NCBI Taxonomy" id="702011"/>
    <lineage>
        <taxon>Eukaryota</taxon>
        <taxon>Fungi</taxon>
        <taxon>Dikarya</taxon>
        <taxon>Ascomycota</taxon>
        <taxon>Pezizomycotina</taxon>
        <taxon>Dothideomycetes</taxon>
        <taxon>Dothideomycetidae</taxon>
        <taxon>Mycosphaerellales</taxon>
        <taxon>Extremaceae</taxon>
        <taxon>Extremus</taxon>
    </lineage>
</organism>
<dbReference type="Pfam" id="PF05405">
    <property type="entry name" value="Mt_ATP-synt_B"/>
    <property type="match status" value="1"/>
</dbReference>
<dbReference type="GO" id="GO:0015986">
    <property type="term" value="P:proton motive force-driven ATP synthesis"/>
    <property type="evidence" value="ECO:0007669"/>
    <property type="project" value="InterPro"/>
</dbReference>
<evidence type="ECO:0000313" key="14">
    <source>
        <dbReference type="EMBL" id="KAK3053430.1"/>
    </source>
</evidence>
<evidence type="ECO:0000256" key="1">
    <source>
        <dbReference type="ARBA" id="ARBA00004273"/>
    </source>
</evidence>
<evidence type="ECO:0000256" key="9">
    <source>
        <dbReference type="ARBA" id="ARBA00023002"/>
    </source>
</evidence>
<comment type="subcellular location">
    <subcellularLocation>
        <location evidence="1">Mitochondrion inner membrane</location>
    </subcellularLocation>
</comment>
<dbReference type="PANTHER" id="PTHR24320">
    <property type="entry name" value="RETINOL DEHYDROGENASE"/>
    <property type="match status" value="1"/>
</dbReference>
<keyword evidence="7" id="KW-0375">Hydrogen ion transport</keyword>
<evidence type="ECO:0000256" key="12">
    <source>
        <dbReference type="ARBA" id="ARBA00023136"/>
    </source>
</evidence>
<dbReference type="GO" id="GO:0015078">
    <property type="term" value="F:proton transmembrane transporter activity"/>
    <property type="evidence" value="ECO:0007669"/>
    <property type="project" value="InterPro"/>
</dbReference>
<evidence type="ECO:0000256" key="2">
    <source>
        <dbReference type="ARBA" id="ARBA00006484"/>
    </source>
</evidence>
<proteinExistence type="inferred from homology"/>
<dbReference type="FunFam" id="1.20.5.2210:FF:000002">
    <property type="entry name" value="ATP synthase subunit 4 mitochondrial"/>
    <property type="match status" value="1"/>
</dbReference>
<evidence type="ECO:0000256" key="3">
    <source>
        <dbReference type="ARBA" id="ARBA00007479"/>
    </source>
</evidence>
<gene>
    <name evidence="14" type="ORF">LTR09_005599</name>
</gene>
<dbReference type="Gene3D" id="1.20.5.2210">
    <property type="match status" value="1"/>
</dbReference>
<dbReference type="Gene3D" id="3.40.50.720">
    <property type="entry name" value="NAD(P)-binding Rossmann-like Domain"/>
    <property type="match status" value="1"/>
</dbReference>
<dbReference type="InterPro" id="IPR002347">
    <property type="entry name" value="SDR_fam"/>
</dbReference>
<dbReference type="SUPFAM" id="SSF161060">
    <property type="entry name" value="ATP synthase B chain-like"/>
    <property type="match status" value="1"/>
</dbReference>
<keyword evidence="8" id="KW-0999">Mitochondrion inner membrane</keyword>
<keyword evidence="11" id="KW-0496">Mitochondrion</keyword>
<dbReference type="PANTHER" id="PTHR24320:SF33">
    <property type="entry name" value="OXIDOREDUCTASE BLI-4, MITOCHONDRIAL-RELATED"/>
    <property type="match status" value="1"/>
</dbReference>
<evidence type="ECO:0000256" key="4">
    <source>
        <dbReference type="ARBA" id="ARBA00014182"/>
    </source>
</evidence>
<name>A0AAJ0G8L7_9PEZI</name>
<evidence type="ECO:0000256" key="10">
    <source>
        <dbReference type="ARBA" id="ARBA00023065"/>
    </source>
</evidence>
<dbReference type="Pfam" id="PF00106">
    <property type="entry name" value="adh_short"/>
    <property type="match status" value="1"/>
</dbReference>
<dbReference type="InterPro" id="IPR008688">
    <property type="entry name" value="ATP_synth_Bsub_B/MI25"/>
</dbReference>
<accession>A0AAJ0G8L7</accession>
<comment type="subunit">
    <text evidence="13">F-type ATPases have 2 components, CF(1) - the catalytic core - and CF(0) - the membrane proton channel. In yeast, the dimeric form of ATP synthase consists of 17 polypeptides: alpha, beta, gamma, delta, epsilon, 4 (B), 5 (OSCP), 6 (A), 8, 9 (C), d, E (Tim11), f, g, h, i/j and k.</text>
</comment>
<keyword evidence="15" id="KW-1185">Reference proteome</keyword>
<evidence type="ECO:0000256" key="13">
    <source>
        <dbReference type="ARBA" id="ARBA00062152"/>
    </source>
</evidence>
<evidence type="ECO:0000256" key="6">
    <source>
        <dbReference type="ARBA" id="ARBA00022547"/>
    </source>
</evidence>
<dbReference type="PRINTS" id="PR00081">
    <property type="entry name" value="GDHRDH"/>
</dbReference>
<dbReference type="GO" id="GO:0005743">
    <property type="term" value="C:mitochondrial inner membrane"/>
    <property type="evidence" value="ECO:0007669"/>
    <property type="project" value="UniProtKB-SubCell"/>
</dbReference>
<evidence type="ECO:0000313" key="15">
    <source>
        <dbReference type="Proteomes" id="UP001271007"/>
    </source>
</evidence>
<keyword evidence="9" id="KW-0560">Oxidoreductase</keyword>
<keyword evidence="12" id="KW-0472">Membrane</keyword>
<keyword evidence="10" id="KW-0406">Ion transport</keyword>
<comment type="similarity">
    <text evidence="2">Belongs to the short-chain dehydrogenases/reductases (SDR) family.</text>
</comment>